<evidence type="ECO:0000313" key="4">
    <source>
        <dbReference type="EMBL" id="BDZ76285.1"/>
    </source>
</evidence>
<dbReference type="GO" id="GO:0016740">
    <property type="term" value="F:transferase activity"/>
    <property type="evidence" value="ECO:0007669"/>
    <property type="project" value="UniProtKB-KW"/>
</dbReference>
<feature type="domain" description="Bacterial sugar transferase" evidence="3">
    <location>
        <begin position="35"/>
        <end position="227"/>
    </location>
</feature>
<evidence type="ECO:0000313" key="5">
    <source>
        <dbReference type="Proteomes" id="UP001305815"/>
    </source>
</evidence>
<name>A0ABN6YZE6_9FIRM</name>
<feature type="transmembrane region" description="Helical" evidence="2">
    <location>
        <begin position="37"/>
        <end position="63"/>
    </location>
</feature>
<accession>A0ABN6YZE6</accession>
<organism evidence="4 5">
    <name type="scientific">Claveliimonas bilis</name>
    <dbReference type="NCBI Taxonomy" id="3028070"/>
    <lineage>
        <taxon>Bacteria</taxon>
        <taxon>Bacillati</taxon>
        <taxon>Bacillota</taxon>
        <taxon>Clostridia</taxon>
        <taxon>Lachnospirales</taxon>
        <taxon>Lachnospiraceae</taxon>
        <taxon>Claveliimonas</taxon>
    </lineage>
</organism>
<keyword evidence="5" id="KW-1185">Reference proteome</keyword>
<comment type="similarity">
    <text evidence="1">Belongs to the bacterial sugar transferase family.</text>
</comment>
<evidence type="ECO:0000256" key="2">
    <source>
        <dbReference type="SAM" id="Phobius"/>
    </source>
</evidence>
<keyword evidence="2" id="KW-1133">Transmembrane helix</keyword>
<keyword evidence="2" id="KW-0472">Membrane</keyword>
<evidence type="ECO:0000259" key="3">
    <source>
        <dbReference type="Pfam" id="PF02397"/>
    </source>
</evidence>
<keyword evidence="4" id="KW-0808">Transferase</keyword>
<evidence type="ECO:0000256" key="1">
    <source>
        <dbReference type="ARBA" id="ARBA00006464"/>
    </source>
</evidence>
<dbReference type="PANTHER" id="PTHR30576:SF0">
    <property type="entry name" value="UNDECAPRENYL-PHOSPHATE N-ACETYLGALACTOSAMINYL 1-PHOSPHATE TRANSFERASE-RELATED"/>
    <property type="match status" value="1"/>
</dbReference>
<dbReference type="PANTHER" id="PTHR30576">
    <property type="entry name" value="COLANIC BIOSYNTHESIS UDP-GLUCOSE LIPID CARRIER TRANSFERASE"/>
    <property type="match status" value="1"/>
</dbReference>
<keyword evidence="2" id="KW-0812">Transmembrane</keyword>
<dbReference type="InterPro" id="IPR003362">
    <property type="entry name" value="Bact_transf"/>
</dbReference>
<dbReference type="Proteomes" id="UP001305815">
    <property type="component" value="Chromosome"/>
</dbReference>
<dbReference type="RefSeq" id="WP_316266130.1">
    <property type="nucleotide sequence ID" value="NZ_AP027742.1"/>
</dbReference>
<protein>
    <submittedName>
        <fullName evidence="4">Glycosyl transferase</fullName>
    </submittedName>
</protein>
<proteinExistence type="inferred from homology"/>
<dbReference type="Pfam" id="PF02397">
    <property type="entry name" value="Bac_transf"/>
    <property type="match status" value="1"/>
</dbReference>
<dbReference type="EMBL" id="AP027742">
    <property type="protein sequence ID" value="BDZ76285.1"/>
    <property type="molecule type" value="Genomic_DNA"/>
</dbReference>
<gene>
    <name evidence="4" type="ORF">Lac1_04680</name>
</gene>
<reference evidence="5" key="1">
    <citation type="journal article" date="2023" name="Int. J. Syst. Evol. Microbiol.">
        <title>Claveliimonas bilis gen. nov., sp. nov., deoxycholic acid-producing bacteria isolated from human faeces, and reclassification of Sellimonas monacensis Zenner et al. 2021 as Claveliimonas monacensis comb. nov.</title>
        <authorList>
            <person name="Hisatomi A."/>
            <person name="Kastawa N.W.E.P.G."/>
            <person name="Song I."/>
            <person name="Ohkuma M."/>
            <person name="Fukiya S."/>
            <person name="Sakamoto M."/>
        </authorList>
    </citation>
    <scope>NUCLEOTIDE SEQUENCE [LARGE SCALE GENOMIC DNA]</scope>
    <source>
        <strain evidence="5">12BBH14</strain>
    </source>
</reference>
<sequence length="232" mass="27265">MFLRKWNELPEDMKTPEVKKYYDILAKHRISLFLKRIFDIILSFIMLLILAFPMALISLLIVFDSPGGVFYRQVRITAYGEKFRIHKFRTMIKDADKVGSLVTVVEDKRITKIGKFLRKYRLDEMPQLFDVLFGKMSFVGTRPEVPKYVKKYTNEMKATLLLPAGITSEASIRYKDEAKLLDETDDIDGVYVEKVLKEKMRYNLKAVERFSLAKDMMTMIRTVFVVLGRKYK</sequence>